<dbReference type="GO" id="GO:0019748">
    <property type="term" value="P:secondary metabolic process"/>
    <property type="evidence" value="ECO:0007669"/>
    <property type="project" value="TreeGrafter"/>
</dbReference>
<comment type="caution">
    <text evidence="3">The sequence shown here is derived from an EMBL/GenBank/DDBJ whole genome shotgun (WGS) entry which is preliminary data.</text>
</comment>
<dbReference type="InterPro" id="IPR032465">
    <property type="entry name" value="ACMSD"/>
</dbReference>
<proteinExistence type="predicted"/>
<organism evidence="3">
    <name type="scientific">marine sediment metagenome</name>
    <dbReference type="NCBI Taxonomy" id="412755"/>
    <lineage>
        <taxon>unclassified sequences</taxon>
        <taxon>metagenomes</taxon>
        <taxon>ecological metagenomes</taxon>
    </lineage>
</organism>
<dbReference type="SUPFAM" id="SSF51556">
    <property type="entry name" value="Metallo-dependent hydrolases"/>
    <property type="match status" value="1"/>
</dbReference>
<dbReference type="InterPro" id="IPR032466">
    <property type="entry name" value="Metal_Hydrolase"/>
</dbReference>
<feature type="non-terminal residue" evidence="3">
    <location>
        <position position="238"/>
    </location>
</feature>
<keyword evidence="1" id="KW-0456">Lyase</keyword>
<accession>X0YLV4</accession>
<sequence length="238" mass="26666">NDNMARLMEDSKGRLVAGGSIPLVGFEQGGRQEMERAIKTLGLRAISIPTNLRGKPPDLPEFEPFWAQAAEMNVPVYIHPNDPIGQSDRNYEAEYDMIHNFGWPFETVLILSRLVFSGIMERYPTLKVVSHHLGGGMIPFFWGRINETYAPENQQKTIGRVLPKPLSDYFSRFYYDTAVGGSAPAIRCAYEVFGADQLIFATDAPWGPGTGERRLSDYPKVIKTLGFSEADNKKIFEG</sequence>
<gene>
    <name evidence="3" type="ORF">S01H1_75450</name>
</gene>
<reference evidence="3" key="1">
    <citation type="journal article" date="2014" name="Front. Microbiol.">
        <title>High frequency of phylogenetically diverse reductive dehalogenase-homologous genes in deep subseafloor sedimentary metagenomes.</title>
        <authorList>
            <person name="Kawai M."/>
            <person name="Futagami T."/>
            <person name="Toyoda A."/>
            <person name="Takaki Y."/>
            <person name="Nishi S."/>
            <person name="Hori S."/>
            <person name="Arai W."/>
            <person name="Tsubouchi T."/>
            <person name="Morono Y."/>
            <person name="Uchiyama I."/>
            <person name="Ito T."/>
            <person name="Fujiyama A."/>
            <person name="Inagaki F."/>
            <person name="Takami H."/>
        </authorList>
    </citation>
    <scope>NUCLEOTIDE SEQUENCE</scope>
    <source>
        <strain evidence="3">Expedition CK06-06</strain>
    </source>
</reference>
<protein>
    <recommendedName>
        <fullName evidence="2">Amidohydrolase-related domain-containing protein</fullName>
    </recommendedName>
</protein>
<dbReference type="InterPro" id="IPR006680">
    <property type="entry name" value="Amidohydro-rel"/>
</dbReference>
<evidence type="ECO:0000256" key="1">
    <source>
        <dbReference type="ARBA" id="ARBA00023239"/>
    </source>
</evidence>
<dbReference type="GO" id="GO:0016787">
    <property type="term" value="F:hydrolase activity"/>
    <property type="evidence" value="ECO:0007669"/>
    <property type="project" value="InterPro"/>
</dbReference>
<feature type="non-terminal residue" evidence="3">
    <location>
        <position position="1"/>
    </location>
</feature>
<dbReference type="PANTHER" id="PTHR21240">
    <property type="entry name" value="2-AMINO-3-CARBOXYLMUCONATE-6-SEMIALDEHYDE DECARBOXYLASE"/>
    <property type="match status" value="1"/>
</dbReference>
<dbReference type="EMBL" id="BARS01050553">
    <property type="protein sequence ID" value="GAG49468.1"/>
    <property type="molecule type" value="Genomic_DNA"/>
</dbReference>
<dbReference type="Gene3D" id="3.20.20.140">
    <property type="entry name" value="Metal-dependent hydrolases"/>
    <property type="match status" value="1"/>
</dbReference>
<dbReference type="GO" id="GO:0016831">
    <property type="term" value="F:carboxy-lyase activity"/>
    <property type="evidence" value="ECO:0007669"/>
    <property type="project" value="InterPro"/>
</dbReference>
<evidence type="ECO:0000259" key="2">
    <source>
        <dbReference type="Pfam" id="PF04909"/>
    </source>
</evidence>
<feature type="domain" description="Amidohydrolase-related" evidence="2">
    <location>
        <begin position="1"/>
        <end position="238"/>
    </location>
</feature>
<evidence type="ECO:0000313" key="3">
    <source>
        <dbReference type="EMBL" id="GAG49468.1"/>
    </source>
</evidence>
<name>X0YLV4_9ZZZZ</name>
<dbReference type="AlphaFoldDB" id="X0YLV4"/>
<dbReference type="PANTHER" id="PTHR21240:SF28">
    <property type="entry name" value="ISO-OROTATE DECARBOXYLASE (EUROFUNG)"/>
    <property type="match status" value="1"/>
</dbReference>
<dbReference type="Pfam" id="PF04909">
    <property type="entry name" value="Amidohydro_2"/>
    <property type="match status" value="1"/>
</dbReference>
<dbReference type="GO" id="GO:0005737">
    <property type="term" value="C:cytoplasm"/>
    <property type="evidence" value="ECO:0007669"/>
    <property type="project" value="TreeGrafter"/>
</dbReference>